<evidence type="ECO:0000259" key="2">
    <source>
        <dbReference type="Pfam" id="PF11716"/>
    </source>
</evidence>
<dbReference type="InterPro" id="IPR034660">
    <property type="entry name" value="DinB/YfiT-like"/>
</dbReference>
<protein>
    <recommendedName>
        <fullName evidence="2">Mycothiol-dependent maleylpyruvate isomerase metal-binding domain-containing protein</fullName>
    </recommendedName>
</protein>
<sequence>MTDMSFDDEIAALLELDVLGLAEEEPRSQEPPSGPVRATAPPPQLRAGTLARAVSGRRPGRPVDAAQPCEPAVAFDRTVADMHDLLRSLADPEWQAPAHAEHGRVRELVAHLVGVERLVLRWLDPGDTVPSLPDHIAATLPVVAELAGAEPRDIARQWHEAARAVALAAGGDRSRPVAWHDFTLSVDQLLVTRTGELWTHAIDICAATGRPLPRMDMERMALLCNELLAAVPLAMAYRGTTAPGRSARVVLTGPAGGTFVVPLAQQPPRAAGPDVTVVADAVDFCRVAVRRLRPDQLDAAVEGDRALADLLLGSIDALARD</sequence>
<keyword evidence="4" id="KW-1185">Reference proteome</keyword>
<dbReference type="SUPFAM" id="SSF109854">
    <property type="entry name" value="DinB/YfiT-like putative metalloenzymes"/>
    <property type="match status" value="1"/>
</dbReference>
<proteinExistence type="predicted"/>
<reference evidence="3 4" key="1">
    <citation type="submission" date="2020-03" db="EMBL/GenBank/DDBJ databases">
        <title>WGS of actinomycetes isolated from Thailand.</title>
        <authorList>
            <person name="Thawai C."/>
        </authorList>
    </citation>
    <scope>NUCLEOTIDE SEQUENCE [LARGE SCALE GENOMIC DNA]</scope>
    <source>
        <strain evidence="3 4">PRB2-1</strain>
    </source>
</reference>
<dbReference type="InterPro" id="IPR024344">
    <property type="entry name" value="MDMPI_metal-binding"/>
</dbReference>
<gene>
    <name evidence="3" type="ORF">HCN08_07655</name>
</gene>
<dbReference type="Gene3D" id="1.20.120.450">
    <property type="entry name" value="dinb family like domain"/>
    <property type="match status" value="1"/>
</dbReference>
<comment type="caution">
    <text evidence="3">The sequence shown here is derived from an EMBL/GenBank/DDBJ whole genome shotgun (WGS) entry which is preliminary data.</text>
</comment>
<accession>A0ABX0ZJQ4</accession>
<dbReference type="Pfam" id="PF11716">
    <property type="entry name" value="MDMPI_N"/>
    <property type="match status" value="1"/>
</dbReference>
<evidence type="ECO:0000313" key="3">
    <source>
        <dbReference type="EMBL" id="NJP43275.1"/>
    </source>
</evidence>
<dbReference type="RefSeq" id="WP_167982148.1">
    <property type="nucleotide sequence ID" value="NZ_JAATEJ010000004.1"/>
</dbReference>
<evidence type="ECO:0000313" key="4">
    <source>
        <dbReference type="Proteomes" id="UP000734511"/>
    </source>
</evidence>
<evidence type="ECO:0000256" key="1">
    <source>
        <dbReference type="SAM" id="MobiDB-lite"/>
    </source>
</evidence>
<feature type="region of interest" description="Disordered" evidence="1">
    <location>
        <begin position="21"/>
        <end position="45"/>
    </location>
</feature>
<name>A0ABX0ZJQ4_9ACTN</name>
<dbReference type="Proteomes" id="UP000734511">
    <property type="component" value="Unassembled WGS sequence"/>
</dbReference>
<dbReference type="EMBL" id="JAATEJ010000004">
    <property type="protein sequence ID" value="NJP43275.1"/>
    <property type="molecule type" value="Genomic_DNA"/>
</dbReference>
<organism evidence="3 4">
    <name type="scientific">Actinacidiphila epipremni</name>
    <dbReference type="NCBI Taxonomy" id="2053013"/>
    <lineage>
        <taxon>Bacteria</taxon>
        <taxon>Bacillati</taxon>
        <taxon>Actinomycetota</taxon>
        <taxon>Actinomycetes</taxon>
        <taxon>Kitasatosporales</taxon>
        <taxon>Streptomycetaceae</taxon>
        <taxon>Actinacidiphila</taxon>
    </lineage>
</organism>
<feature type="domain" description="Mycothiol-dependent maleylpyruvate isomerase metal-binding" evidence="2">
    <location>
        <begin position="79"/>
        <end position="204"/>
    </location>
</feature>